<sequence length="89" mass="9172">MQWGLNLDAADVPMNCGGVGVQGVRRIILIYARWVVVTGGAVNVAGRRPVSGRGVLPLYGSPGDRATASFCSAGEMGCRGTCDSSCLRG</sequence>
<comment type="caution">
    <text evidence="1">The sequence shown here is derived from an EMBL/GenBank/DDBJ whole genome shotgun (WGS) entry which is preliminary data.</text>
</comment>
<reference evidence="1" key="1">
    <citation type="submission" date="2021-05" db="EMBL/GenBank/DDBJ databases">
        <authorList>
            <person name="Pan Q."/>
            <person name="Jouanno E."/>
            <person name="Zahm M."/>
            <person name="Klopp C."/>
            <person name="Cabau C."/>
            <person name="Louis A."/>
            <person name="Berthelot C."/>
            <person name="Parey E."/>
            <person name="Roest Crollius H."/>
            <person name="Montfort J."/>
            <person name="Robinson-Rechavi M."/>
            <person name="Bouchez O."/>
            <person name="Lampietro C."/>
            <person name="Lopez Roques C."/>
            <person name="Donnadieu C."/>
            <person name="Postlethwait J."/>
            <person name="Bobe J."/>
            <person name="Dillon D."/>
            <person name="Chandos A."/>
            <person name="von Hippel F."/>
            <person name="Guiguen Y."/>
        </authorList>
    </citation>
    <scope>NUCLEOTIDE SEQUENCE</scope>
    <source>
        <strain evidence="1">YG-Jan2019</strain>
    </source>
</reference>
<dbReference type="EMBL" id="CM055739">
    <property type="protein sequence ID" value="KAJ8003798.1"/>
    <property type="molecule type" value="Genomic_DNA"/>
</dbReference>
<gene>
    <name evidence="1" type="ORF">DPEC_G00152140</name>
</gene>
<keyword evidence="2" id="KW-1185">Reference proteome</keyword>
<evidence type="ECO:0000313" key="2">
    <source>
        <dbReference type="Proteomes" id="UP001157502"/>
    </source>
</evidence>
<accession>A0ACC2GJL1</accession>
<evidence type="ECO:0000313" key="1">
    <source>
        <dbReference type="EMBL" id="KAJ8003798.1"/>
    </source>
</evidence>
<proteinExistence type="predicted"/>
<organism evidence="1 2">
    <name type="scientific">Dallia pectoralis</name>
    <name type="common">Alaska blackfish</name>
    <dbReference type="NCBI Taxonomy" id="75939"/>
    <lineage>
        <taxon>Eukaryota</taxon>
        <taxon>Metazoa</taxon>
        <taxon>Chordata</taxon>
        <taxon>Craniata</taxon>
        <taxon>Vertebrata</taxon>
        <taxon>Euteleostomi</taxon>
        <taxon>Actinopterygii</taxon>
        <taxon>Neopterygii</taxon>
        <taxon>Teleostei</taxon>
        <taxon>Protacanthopterygii</taxon>
        <taxon>Esociformes</taxon>
        <taxon>Umbridae</taxon>
        <taxon>Dallia</taxon>
    </lineage>
</organism>
<protein>
    <submittedName>
        <fullName evidence="1">Uncharacterized protein</fullName>
    </submittedName>
</protein>
<name>A0ACC2GJL1_DALPE</name>
<dbReference type="Proteomes" id="UP001157502">
    <property type="component" value="Chromosome 12"/>
</dbReference>